<dbReference type="NCBIfam" id="TIGR03749">
    <property type="entry name" value="conj_TIGR03749"/>
    <property type="match status" value="1"/>
</dbReference>
<name>A0A379F617_PROVU</name>
<protein>
    <submittedName>
        <fullName evidence="1">Integrating conjugative element protein, PFL_4704 family</fullName>
    </submittedName>
</protein>
<proteinExistence type="predicted"/>
<evidence type="ECO:0000313" key="1">
    <source>
        <dbReference type="EMBL" id="SUC15054.1"/>
    </source>
</evidence>
<dbReference type="EMBL" id="UGTW01000001">
    <property type="protein sequence ID" value="SUC15054.1"/>
    <property type="molecule type" value="Genomic_DNA"/>
</dbReference>
<dbReference type="AlphaFoldDB" id="A0A379F617"/>
<sequence length="264" mass="29724">MRLKQHVFFLLCFIVLPVQAVELMKWERIPLKVTLHVNEERIVFIERNVRVGFPPELKGKLRIQSAGGVVYLLAKAPFSYTRLVLQDVESGEMILLDINAKQGKEALEPVKLAYPQEETLAKQQNTVTNKRQRMPPIPIALTRFASQSLYAPLRTLEPLIGVHSLAMPSPEKLTSLLPSESIEIKPLGAWGLQSYSVVALSLRNQRAQEVLLNPKDLQGDFYSATFQHSWLGAKGTPEDTTVVYLVAKGRLENAFLPELTIKED</sequence>
<dbReference type="Pfam" id="PF11920">
    <property type="entry name" value="DUF3438"/>
    <property type="match status" value="1"/>
</dbReference>
<dbReference type="InterPro" id="IPR021844">
    <property type="entry name" value="Integr_conj_element_PFL4704"/>
</dbReference>
<organism evidence="1 2">
    <name type="scientific">Proteus vulgaris</name>
    <dbReference type="NCBI Taxonomy" id="585"/>
    <lineage>
        <taxon>Bacteria</taxon>
        <taxon>Pseudomonadati</taxon>
        <taxon>Pseudomonadota</taxon>
        <taxon>Gammaproteobacteria</taxon>
        <taxon>Enterobacterales</taxon>
        <taxon>Morganellaceae</taxon>
        <taxon>Proteus</taxon>
    </lineage>
</organism>
<accession>A0A379F617</accession>
<dbReference type="Proteomes" id="UP000254331">
    <property type="component" value="Unassembled WGS sequence"/>
</dbReference>
<evidence type="ECO:0000313" key="2">
    <source>
        <dbReference type="Proteomes" id="UP000254331"/>
    </source>
</evidence>
<reference evidence="1 2" key="1">
    <citation type="submission" date="2018-06" db="EMBL/GenBank/DDBJ databases">
        <authorList>
            <consortium name="Pathogen Informatics"/>
            <person name="Doyle S."/>
        </authorList>
    </citation>
    <scope>NUCLEOTIDE SEQUENCE [LARGE SCALE GENOMIC DNA]</scope>
    <source>
        <strain evidence="1 2">NCTC10376</strain>
    </source>
</reference>
<gene>
    <name evidence="1" type="ORF">NCTC10376_00892</name>
</gene>
<dbReference type="RefSeq" id="WP_115370423.1">
    <property type="nucleotide sequence ID" value="NZ_CP083628.1"/>
</dbReference>